<accession>A0ABP9CJA6</accession>
<sequence length="252" mass="26325">MLVVVAAALVFGLLLGAGIVLPIRRERARRAGAWVRWAAEHGWHHVATPPAVLEPSAWRRPSARHRGGVVALDLTRAAGPHVVRAVEIHRWVRVQNSEYGPGHERVETAVVEVDELPLAAPTLVLHPRGWPPVHWVGLLGELPDLDAGPLAATFTAHGRDAASARALLTPALARLAAGPKPPGTVVLDGGSALMVWDGPLTAATLERAAGFLLALVAGLPRGAPAGRGPGRAGIERVLADTADHTADHVPGA</sequence>
<gene>
    <name evidence="1" type="ORF">GCM10023200_57750</name>
</gene>
<dbReference type="EMBL" id="BAABHO010000080">
    <property type="protein sequence ID" value="GAA4812432.1"/>
    <property type="molecule type" value="Genomic_DNA"/>
</dbReference>
<dbReference type="Proteomes" id="UP001500928">
    <property type="component" value="Unassembled WGS sequence"/>
</dbReference>
<proteinExistence type="predicted"/>
<protein>
    <recommendedName>
        <fullName evidence="3">Secreted protein</fullName>
    </recommendedName>
</protein>
<organism evidence="1 2">
    <name type="scientific">Actinomycetospora chlora</name>
    <dbReference type="NCBI Taxonomy" id="663608"/>
    <lineage>
        <taxon>Bacteria</taxon>
        <taxon>Bacillati</taxon>
        <taxon>Actinomycetota</taxon>
        <taxon>Actinomycetes</taxon>
        <taxon>Pseudonocardiales</taxon>
        <taxon>Pseudonocardiaceae</taxon>
        <taxon>Actinomycetospora</taxon>
    </lineage>
</organism>
<keyword evidence="2" id="KW-1185">Reference proteome</keyword>
<evidence type="ECO:0008006" key="3">
    <source>
        <dbReference type="Google" id="ProtNLM"/>
    </source>
</evidence>
<comment type="caution">
    <text evidence="1">The sequence shown here is derived from an EMBL/GenBank/DDBJ whole genome shotgun (WGS) entry which is preliminary data.</text>
</comment>
<evidence type="ECO:0000313" key="1">
    <source>
        <dbReference type="EMBL" id="GAA4812432.1"/>
    </source>
</evidence>
<dbReference type="RefSeq" id="WP_345424550.1">
    <property type="nucleotide sequence ID" value="NZ_BAABHO010000080.1"/>
</dbReference>
<name>A0ABP9CJA6_9PSEU</name>
<evidence type="ECO:0000313" key="2">
    <source>
        <dbReference type="Proteomes" id="UP001500928"/>
    </source>
</evidence>
<reference evidence="2" key="1">
    <citation type="journal article" date="2019" name="Int. J. Syst. Evol. Microbiol.">
        <title>The Global Catalogue of Microorganisms (GCM) 10K type strain sequencing project: providing services to taxonomists for standard genome sequencing and annotation.</title>
        <authorList>
            <consortium name="The Broad Institute Genomics Platform"/>
            <consortium name="The Broad Institute Genome Sequencing Center for Infectious Disease"/>
            <person name="Wu L."/>
            <person name="Ma J."/>
        </authorList>
    </citation>
    <scope>NUCLEOTIDE SEQUENCE [LARGE SCALE GENOMIC DNA]</scope>
    <source>
        <strain evidence="2">JCM 17979</strain>
    </source>
</reference>